<evidence type="ECO:0000313" key="2">
    <source>
        <dbReference type="EMBL" id="EDX77507.1"/>
    </source>
</evidence>
<evidence type="ECO:0000313" key="3">
    <source>
        <dbReference type="Proteomes" id="UP000003835"/>
    </source>
</evidence>
<keyword evidence="1" id="KW-0472">Membrane</keyword>
<dbReference type="EMBL" id="DS989843">
    <property type="protein sequence ID" value="EDX77507.1"/>
    <property type="molecule type" value="Genomic_DNA"/>
</dbReference>
<keyword evidence="1" id="KW-1133">Transmembrane helix</keyword>
<feature type="transmembrane region" description="Helical" evidence="1">
    <location>
        <begin position="12"/>
        <end position="33"/>
    </location>
</feature>
<sequence>MNCTLPERIHFFFWETVTGLLSSDYWALLLVFCKMDEL</sequence>
<dbReference type="HOGENOM" id="CLU_3326793_0_0_3"/>
<gene>
    <name evidence="2" type="ORF">MC7420_2831</name>
</gene>
<name>B4VKK6_9CYAN</name>
<dbReference type="AlphaFoldDB" id="B4VKK6"/>
<protein>
    <submittedName>
        <fullName evidence="2">Uncharacterized protein</fullName>
    </submittedName>
</protein>
<reference evidence="2 3" key="1">
    <citation type="submission" date="2008-07" db="EMBL/GenBank/DDBJ databases">
        <authorList>
            <person name="Tandeau de Marsac N."/>
            <person name="Ferriera S."/>
            <person name="Johnson J."/>
            <person name="Kravitz S."/>
            <person name="Beeson K."/>
            <person name="Sutton G."/>
            <person name="Rogers Y.-H."/>
            <person name="Friedman R."/>
            <person name="Frazier M."/>
            <person name="Venter J.C."/>
        </authorList>
    </citation>
    <scope>NUCLEOTIDE SEQUENCE [LARGE SCALE GENOMIC DNA]</scope>
    <source>
        <strain evidence="2 3">PCC 7420</strain>
    </source>
</reference>
<dbReference type="Proteomes" id="UP000003835">
    <property type="component" value="Unassembled WGS sequence"/>
</dbReference>
<organism evidence="2 3">
    <name type="scientific">Coleofasciculus chthonoplastes PCC 7420</name>
    <dbReference type="NCBI Taxonomy" id="118168"/>
    <lineage>
        <taxon>Bacteria</taxon>
        <taxon>Bacillati</taxon>
        <taxon>Cyanobacteriota</taxon>
        <taxon>Cyanophyceae</taxon>
        <taxon>Coleofasciculales</taxon>
        <taxon>Coleofasciculaceae</taxon>
        <taxon>Coleofasciculus</taxon>
    </lineage>
</organism>
<evidence type="ECO:0000256" key="1">
    <source>
        <dbReference type="SAM" id="Phobius"/>
    </source>
</evidence>
<dbReference type="STRING" id="118168.MC7420_2831"/>
<keyword evidence="1" id="KW-0812">Transmembrane</keyword>
<proteinExistence type="predicted"/>
<keyword evidence="3" id="KW-1185">Reference proteome</keyword>
<accession>B4VKK6</accession>